<comment type="caution">
    <text evidence="2">The sequence shown here is derived from an EMBL/GenBank/DDBJ whole genome shotgun (WGS) entry which is preliminary data.</text>
</comment>
<feature type="region of interest" description="Disordered" evidence="1">
    <location>
        <begin position="206"/>
        <end position="225"/>
    </location>
</feature>
<protein>
    <submittedName>
        <fullName evidence="2">Uncharacterized protein</fullName>
    </submittedName>
</protein>
<organism evidence="2 3">
    <name type="scientific">Pleuronectes platessa</name>
    <name type="common">European plaice</name>
    <dbReference type="NCBI Taxonomy" id="8262"/>
    <lineage>
        <taxon>Eukaryota</taxon>
        <taxon>Metazoa</taxon>
        <taxon>Chordata</taxon>
        <taxon>Craniata</taxon>
        <taxon>Vertebrata</taxon>
        <taxon>Euteleostomi</taxon>
        <taxon>Actinopterygii</taxon>
        <taxon>Neopterygii</taxon>
        <taxon>Teleostei</taxon>
        <taxon>Neoteleostei</taxon>
        <taxon>Acanthomorphata</taxon>
        <taxon>Carangaria</taxon>
        <taxon>Pleuronectiformes</taxon>
        <taxon>Pleuronectoidei</taxon>
        <taxon>Pleuronectidae</taxon>
        <taxon>Pleuronectes</taxon>
    </lineage>
</organism>
<dbReference type="Proteomes" id="UP001153269">
    <property type="component" value="Unassembled WGS sequence"/>
</dbReference>
<feature type="compositionally biased region" description="Low complexity" evidence="1">
    <location>
        <begin position="210"/>
        <end position="222"/>
    </location>
</feature>
<keyword evidence="3" id="KW-1185">Reference proteome</keyword>
<sequence length="389" mass="42986">METVCMCMRKRKGEEPLPVAPKCGSNCQAGRAPPEGFTALKMRVTVGSVPALTAHRQRPHCLRGLDIKVRRKSTNLGAGQKAAERQFEFETGATTKTLQLPNGETLGELEPAIETRRVLAQEEKNGDPDTIQPTSSMYCKDSSYCRGRGRDGRAWRQQWWWTPVAQQSHYKASRRGACARSAAHRDPPTPTYPTTHRAARVTYLSGCPGNSNSSNNNNNNKNPRVIRGERGLVSALPDPAQGFVNYSSPSHLSLAKTDPARRPDIPRTTNSPQRAFYVAQRHMAVLRRCAGLCSSTTPSQTAARDPQLGGERPFLLSADAPHTSTDTQTHKKPGVWIQRGGKYAEPHSSRQCELQHLHHCSLLSSTRDSWSLPVPKPEAELRSDWNGID</sequence>
<feature type="region of interest" description="Disordered" evidence="1">
    <location>
        <begin position="247"/>
        <end position="270"/>
    </location>
</feature>
<dbReference type="EMBL" id="CADEAL010004236">
    <property type="protein sequence ID" value="CAB1455028.1"/>
    <property type="molecule type" value="Genomic_DNA"/>
</dbReference>
<evidence type="ECO:0000313" key="2">
    <source>
        <dbReference type="EMBL" id="CAB1455028.1"/>
    </source>
</evidence>
<gene>
    <name evidence="2" type="ORF">PLEPLA_LOCUS42798</name>
</gene>
<reference evidence="2" key="1">
    <citation type="submission" date="2020-03" db="EMBL/GenBank/DDBJ databases">
        <authorList>
            <person name="Weist P."/>
        </authorList>
    </citation>
    <scope>NUCLEOTIDE SEQUENCE</scope>
</reference>
<feature type="region of interest" description="Disordered" evidence="1">
    <location>
        <begin position="367"/>
        <end position="389"/>
    </location>
</feature>
<accession>A0A9N7VQ03</accession>
<proteinExistence type="predicted"/>
<evidence type="ECO:0000313" key="3">
    <source>
        <dbReference type="Proteomes" id="UP001153269"/>
    </source>
</evidence>
<name>A0A9N7VQ03_PLEPL</name>
<evidence type="ECO:0000256" key="1">
    <source>
        <dbReference type="SAM" id="MobiDB-lite"/>
    </source>
</evidence>
<dbReference type="AlphaFoldDB" id="A0A9N7VQ03"/>